<dbReference type="PROSITE" id="PS00122">
    <property type="entry name" value="CARBOXYLESTERASE_B_1"/>
    <property type="match status" value="1"/>
</dbReference>
<dbReference type="InterPro" id="IPR019826">
    <property type="entry name" value="Carboxylesterase_B_AS"/>
</dbReference>
<reference evidence="5" key="2">
    <citation type="submission" date="2020-09" db="EMBL/GenBank/DDBJ databases">
        <authorList>
            <person name="Luo X."/>
        </authorList>
    </citation>
    <scope>NUCLEOTIDE SEQUENCE</scope>
    <source>
        <strain evidence="5">TRM S81-3</strain>
    </source>
</reference>
<sequence length="511" mass="52796">MHVTVPTSAGRIRGQWKGEVAAFAGIPYAAPPFGPRRLLPPRPPQPWAGVRDALVPGPAAPQPGYLPAMAGLLEEAASPGEDCLNLNVWTPAPGRTGGRLPVMVWIHGGAFRNGSGSLPSYDGARLAADGVVCVTLNYRLGAEGFLLLPDGTSNLGLLDQIAALEWVRDNIAGFGGDPDNVTVFGQSAGAIGITALMTMPRARGLFRRAITQSGGGHHSHPEDVARRVTERLAALAGAEPTREGLAAVPPDRLIAAEGALGREIAQATDPGQWGESAGGGTTVLPVVDGNTLPRRPIDALAGGAGRDVDLLTGTTSDEFRLFLVPLGIGARITDEVLTGFLAGLGLDPAEARRVYTAAHPGATPGDLLSAAMSDHAYRIPALRVAEYRAAHGADTFVYEFARPSPALGGALGACHMAEIGFVFGNLAGPLTGPGAPQELSDLVRGAWISFARTGSPTATGTPVGGLPHWPPYAGHGSVMRLGDGAPRVAEDAAADERRLWHHLRRAAPGTA</sequence>
<evidence type="ECO:0000256" key="3">
    <source>
        <dbReference type="RuleBase" id="RU361235"/>
    </source>
</evidence>
<feature type="domain" description="Carboxylesterase type B" evidence="4">
    <location>
        <begin position="4"/>
        <end position="494"/>
    </location>
</feature>
<protein>
    <recommendedName>
        <fullName evidence="3">Carboxylic ester hydrolase</fullName>
        <ecNumber evidence="3">3.1.1.-</ecNumber>
    </recommendedName>
</protein>
<dbReference type="AlphaFoldDB" id="A0A926L2A9"/>
<evidence type="ECO:0000313" key="6">
    <source>
        <dbReference type="Proteomes" id="UP000621210"/>
    </source>
</evidence>
<keyword evidence="6" id="KW-1185">Reference proteome</keyword>
<evidence type="ECO:0000256" key="2">
    <source>
        <dbReference type="ARBA" id="ARBA00022801"/>
    </source>
</evidence>
<proteinExistence type="inferred from homology"/>
<evidence type="ECO:0000256" key="1">
    <source>
        <dbReference type="ARBA" id="ARBA00005964"/>
    </source>
</evidence>
<dbReference type="GO" id="GO:0016787">
    <property type="term" value="F:hydrolase activity"/>
    <property type="evidence" value="ECO:0007669"/>
    <property type="project" value="UniProtKB-KW"/>
</dbReference>
<dbReference type="Gene3D" id="3.40.50.1820">
    <property type="entry name" value="alpha/beta hydrolase"/>
    <property type="match status" value="1"/>
</dbReference>
<organism evidence="5 6">
    <name type="scientific">Streptomyces griseicoloratus</name>
    <dbReference type="NCBI Taxonomy" id="2752516"/>
    <lineage>
        <taxon>Bacteria</taxon>
        <taxon>Bacillati</taxon>
        <taxon>Actinomycetota</taxon>
        <taxon>Actinomycetes</taxon>
        <taxon>Kitasatosporales</taxon>
        <taxon>Streptomycetaceae</taxon>
        <taxon>Streptomyces</taxon>
    </lineage>
</organism>
<evidence type="ECO:0000313" key="5">
    <source>
        <dbReference type="EMBL" id="MBD0418977.1"/>
    </source>
</evidence>
<dbReference type="InterPro" id="IPR050309">
    <property type="entry name" value="Type-B_Carboxylest/Lipase"/>
</dbReference>
<gene>
    <name evidence="5" type="ORF">H0H10_07260</name>
</gene>
<dbReference type="Pfam" id="PF00135">
    <property type="entry name" value="COesterase"/>
    <property type="match status" value="1"/>
</dbReference>
<keyword evidence="2 3" id="KW-0378">Hydrolase</keyword>
<comment type="caution">
    <text evidence="5">The sequence shown here is derived from an EMBL/GenBank/DDBJ whole genome shotgun (WGS) entry which is preliminary data.</text>
</comment>
<dbReference type="InterPro" id="IPR029058">
    <property type="entry name" value="AB_hydrolase_fold"/>
</dbReference>
<dbReference type="InterPro" id="IPR002018">
    <property type="entry name" value="CarbesteraseB"/>
</dbReference>
<dbReference type="SUPFAM" id="SSF53474">
    <property type="entry name" value="alpha/beta-Hydrolases"/>
    <property type="match status" value="1"/>
</dbReference>
<dbReference type="Proteomes" id="UP000621210">
    <property type="component" value="Unassembled WGS sequence"/>
</dbReference>
<name>A0A926L2A9_9ACTN</name>
<dbReference type="EMBL" id="JACVQF010000168">
    <property type="protein sequence ID" value="MBD0418977.1"/>
    <property type="molecule type" value="Genomic_DNA"/>
</dbReference>
<dbReference type="PANTHER" id="PTHR11559">
    <property type="entry name" value="CARBOXYLESTERASE"/>
    <property type="match status" value="1"/>
</dbReference>
<comment type="similarity">
    <text evidence="1 3">Belongs to the type-B carboxylesterase/lipase family.</text>
</comment>
<accession>A0A926L2A9</accession>
<dbReference type="EC" id="3.1.1.-" evidence="3"/>
<evidence type="ECO:0000259" key="4">
    <source>
        <dbReference type="Pfam" id="PF00135"/>
    </source>
</evidence>
<dbReference type="RefSeq" id="WP_188180011.1">
    <property type="nucleotide sequence ID" value="NZ_JACVQF010000168.1"/>
</dbReference>
<reference evidence="5" key="1">
    <citation type="submission" date="2020-09" db="EMBL/GenBank/DDBJ databases">
        <title>Streptomyces grisecoloratus sp. nov., isolated from cotton soil.</title>
        <authorList>
            <person name="Xing L."/>
        </authorList>
    </citation>
    <scope>NUCLEOTIDE SEQUENCE</scope>
    <source>
        <strain evidence="5">TRM S81-3</strain>
    </source>
</reference>